<reference evidence="7 8" key="1">
    <citation type="submission" date="2019-02" db="EMBL/GenBank/DDBJ databases">
        <title>Deep-cultivation of Planctomycetes and their phenomic and genomic characterization uncovers novel biology.</title>
        <authorList>
            <person name="Wiegand S."/>
            <person name="Jogler M."/>
            <person name="Boedeker C."/>
            <person name="Pinto D."/>
            <person name="Vollmers J."/>
            <person name="Rivas-Marin E."/>
            <person name="Kohn T."/>
            <person name="Peeters S.H."/>
            <person name="Heuer A."/>
            <person name="Rast P."/>
            <person name="Oberbeckmann S."/>
            <person name="Bunk B."/>
            <person name="Jeske O."/>
            <person name="Meyerdierks A."/>
            <person name="Storesund J.E."/>
            <person name="Kallscheuer N."/>
            <person name="Luecker S."/>
            <person name="Lage O.M."/>
            <person name="Pohl T."/>
            <person name="Merkel B.J."/>
            <person name="Hornburger P."/>
            <person name="Mueller R.-W."/>
            <person name="Bruemmer F."/>
            <person name="Labrenz M."/>
            <person name="Spormann A.M."/>
            <person name="Op Den Camp H."/>
            <person name="Overmann J."/>
            <person name="Amann R."/>
            <person name="Jetten M.S.M."/>
            <person name="Mascher T."/>
            <person name="Medema M.H."/>
            <person name="Devos D.P."/>
            <person name="Kaster A.-K."/>
            <person name="Ovreas L."/>
            <person name="Rohde M."/>
            <person name="Galperin M.Y."/>
            <person name="Jogler C."/>
        </authorList>
    </citation>
    <scope>NUCLEOTIDE SEQUENCE [LARGE SCALE GENOMIC DNA]</scope>
    <source>
        <strain evidence="7 8">Pla22</strain>
    </source>
</reference>
<keyword evidence="4 7" id="KW-0326">Glycosidase</keyword>
<gene>
    <name evidence="7" type="ORF">Pla22_13270</name>
</gene>
<name>A0A5C5WSB5_9BACT</name>
<feature type="region of interest" description="Disordered" evidence="5">
    <location>
        <begin position="197"/>
        <end position="221"/>
    </location>
</feature>
<evidence type="ECO:0000256" key="4">
    <source>
        <dbReference type="ARBA" id="ARBA00023295"/>
    </source>
</evidence>
<dbReference type="PROSITE" id="PS51762">
    <property type="entry name" value="GH16_2"/>
    <property type="match status" value="1"/>
</dbReference>
<protein>
    <submittedName>
        <fullName evidence="7">Beta-porphyranase B</fullName>
        <ecNumber evidence="7">3.2.1.178</ecNumber>
    </submittedName>
</protein>
<dbReference type="RefSeq" id="WP_146513865.1">
    <property type="nucleotide sequence ID" value="NZ_SJPI01000001.1"/>
</dbReference>
<evidence type="ECO:0000313" key="7">
    <source>
        <dbReference type="EMBL" id="TWT53696.1"/>
    </source>
</evidence>
<evidence type="ECO:0000256" key="5">
    <source>
        <dbReference type="SAM" id="MobiDB-lite"/>
    </source>
</evidence>
<dbReference type="InterPro" id="IPR016287">
    <property type="entry name" value="Beta_agarase"/>
</dbReference>
<feature type="domain" description="GH16" evidence="6">
    <location>
        <begin position="48"/>
        <end position="311"/>
    </location>
</feature>
<dbReference type="InterPro" id="IPR013320">
    <property type="entry name" value="ConA-like_dom_sf"/>
</dbReference>
<comment type="caution">
    <text evidence="7">The sequence shown here is derived from an EMBL/GenBank/DDBJ whole genome shotgun (WGS) entry which is preliminary data.</text>
</comment>
<evidence type="ECO:0000259" key="6">
    <source>
        <dbReference type="PROSITE" id="PS51762"/>
    </source>
</evidence>
<accession>A0A5C5WSB5</accession>
<dbReference type="EC" id="3.2.1.178" evidence="7"/>
<dbReference type="OrthoDB" id="9809583at2"/>
<dbReference type="GO" id="GO:0005975">
    <property type="term" value="P:carbohydrate metabolic process"/>
    <property type="evidence" value="ECO:0007669"/>
    <property type="project" value="InterPro"/>
</dbReference>
<dbReference type="InterPro" id="IPR000757">
    <property type="entry name" value="Beta-glucanase-like"/>
</dbReference>
<sequence>MLSLNAYGTIVPRILTEVKITETCAGLWVRLVVPAIVFCVSASLSTIVVAQSPPEPPEGYRWVKNEAFSDEFNGTDLDSSKWHDHNPRWKGRVPGKFVPSSVSVKDGFLQIKSTVLDPPDGEFTIACGAIQSKSQDALYGYYECRMKASSISTSSTFWLTNTPVAIPGGTLGLELDIQECIGNAQRWPSFKSEMKSNTHINFRPDNKDEEKKEAKKGGSTKLRSNVGDEFHTYGCWWVNANEMKFYADGVYAFTITPSTDIVPHPFEHPLFMNLVCETYAWETPPTADDLADDSRNTTYYDYVRSYKLVKAEPTN</sequence>
<organism evidence="7 8">
    <name type="scientific">Rubripirellula amarantea</name>
    <dbReference type="NCBI Taxonomy" id="2527999"/>
    <lineage>
        <taxon>Bacteria</taxon>
        <taxon>Pseudomonadati</taxon>
        <taxon>Planctomycetota</taxon>
        <taxon>Planctomycetia</taxon>
        <taxon>Pirellulales</taxon>
        <taxon>Pirellulaceae</taxon>
        <taxon>Rubripirellula</taxon>
    </lineage>
</organism>
<proteinExistence type="inferred from homology"/>
<evidence type="ECO:0000256" key="2">
    <source>
        <dbReference type="ARBA" id="ARBA00022729"/>
    </source>
</evidence>
<evidence type="ECO:0000256" key="1">
    <source>
        <dbReference type="ARBA" id="ARBA00006865"/>
    </source>
</evidence>
<evidence type="ECO:0000256" key="3">
    <source>
        <dbReference type="ARBA" id="ARBA00022801"/>
    </source>
</evidence>
<feature type="compositionally biased region" description="Basic and acidic residues" evidence="5">
    <location>
        <begin position="197"/>
        <end position="216"/>
    </location>
</feature>
<dbReference type="Proteomes" id="UP000316598">
    <property type="component" value="Unassembled WGS sequence"/>
</dbReference>
<keyword evidence="8" id="KW-1185">Reference proteome</keyword>
<dbReference type="SUPFAM" id="SSF49899">
    <property type="entry name" value="Concanavalin A-like lectins/glucanases"/>
    <property type="match status" value="1"/>
</dbReference>
<dbReference type="EMBL" id="SJPI01000001">
    <property type="protein sequence ID" value="TWT53696.1"/>
    <property type="molecule type" value="Genomic_DNA"/>
</dbReference>
<evidence type="ECO:0000313" key="8">
    <source>
        <dbReference type="Proteomes" id="UP000316598"/>
    </source>
</evidence>
<dbReference type="Pfam" id="PF00722">
    <property type="entry name" value="Glyco_hydro_16"/>
    <property type="match status" value="1"/>
</dbReference>
<dbReference type="AlphaFoldDB" id="A0A5C5WSB5"/>
<dbReference type="Gene3D" id="2.60.120.200">
    <property type="match status" value="1"/>
</dbReference>
<comment type="similarity">
    <text evidence="1">Belongs to the glycosyl hydrolase 16 family.</text>
</comment>
<dbReference type="GO" id="GO:0033916">
    <property type="term" value="F:beta-agarase activity"/>
    <property type="evidence" value="ECO:0007669"/>
    <property type="project" value="InterPro"/>
</dbReference>
<keyword evidence="3 7" id="KW-0378">Hydrolase</keyword>
<keyword evidence="2" id="KW-0732">Signal</keyword>
<dbReference type="CDD" id="cd02178">
    <property type="entry name" value="GH16_beta_agarase"/>
    <property type="match status" value="1"/>
</dbReference>